<evidence type="ECO:0000313" key="2">
    <source>
        <dbReference type="Proteomes" id="UP000279841"/>
    </source>
</evidence>
<keyword evidence="1" id="KW-0614">Plasmid</keyword>
<geneLocation type="plasmid" evidence="1 2">
    <name>2</name>
</geneLocation>
<accession>A0A3P4AUH4</accession>
<organism evidence="1 2">
    <name type="scientific">Thermus thermophilus</name>
    <dbReference type="NCBI Taxonomy" id="274"/>
    <lineage>
        <taxon>Bacteria</taxon>
        <taxon>Thermotogati</taxon>
        <taxon>Deinococcota</taxon>
        <taxon>Deinococci</taxon>
        <taxon>Thermales</taxon>
        <taxon>Thermaceae</taxon>
        <taxon>Thermus</taxon>
    </lineage>
</organism>
<dbReference type="Proteomes" id="UP000279841">
    <property type="component" value="Plasmid 2"/>
</dbReference>
<dbReference type="RefSeq" id="WP_252973362.1">
    <property type="nucleotide sequence ID" value="NZ_LR027518.1"/>
</dbReference>
<proteinExistence type="predicted"/>
<dbReference type="AlphaFoldDB" id="A0A3P4AUH4"/>
<evidence type="ECO:0000313" key="1">
    <source>
        <dbReference type="EMBL" id="VCU54480.1"/>
    </source>
</evidence>
<protein>
    <submittedName>
        <fullName evidence="1">Uncharacterized protein</fullName>
    </submittedName>
</protein>
<name>A0A3P4AUH4_THETH</name>
<sequence length="174" mass="18872">MDPAPWPPHRAHLEGPAHLSRLPGRKVLRLEALGLFARLRRFWCPKKEVFPPGLFWVRLHLRTDGEGFATSLHLAACRPLGEAPVGTLPGEPLGFTLLGEWLGALEGVGRVRVRLPGEVPFVVRFLARRPHLLPAPGGLVLALGVVERGRLLGEAVLRLPLPPSELPGAPSPGL</sequence>
<dbReference type="EMBL" id="LR027518">
    <property type="protein sequence ID" value="VCU54480.1"/>
    <property type="molecule type" value="Genomic_DNA"/>
</dbReference>
<reference evidence="1 2" key="1">
    <citation type="submission" date="2018-10" db="EMBL/GenBank/DDBJ databases">
        <authorList>
            <person name="Peiro R."/>
            <person name="Begona"/>
            <person name="Cbmso G."/>
            <person name="Lopez M."/>
            <person name="Gonzalez S."/>
            <person name="Sacristan E."/>
            <person name="Castillo E."/>
        </authorList>
    </citation>
    <scope>NUCLEOTIDE SEQUENCE [LARGE SCALE GENOMIC DNA]</scope>
    <source>
        <strain evidence="1">TTHNAR1</strain>
        <plasmid evidence="2">2</plasmid>
    </source>
</reference>
<gene>
    <name evidence="1" type="ORF">TTHNP2_00005</name>
</gene>